<feature type="transmembrane region" description="Helical" evidence="1">
    <location>
        <begin position="139"/>
        <end position="163"/>
    </location>
</feature>
<dbReference type="Proteomes" id="UP000268469">
    <property type="component" value="Unassembled WGS sequence"/>
</dbReference>
<accession>A0A660SJY4</accession>
<evidence type="ECO:0000256" key="1">
    <source>
        <dbReference type="SAM" id="Phobius"/>
    </source>
</evidence>
<feature type="transmembrane region" description="Helical" evidence="1">
    <location>
        <begin position="7"/>
        <end position="25"/>
    </location>
</feature>
<feature type="transmembrane region" description="Helical" evidence="1">
    <location>
        <begin position="105"/>
        <end position="127"/>
    </location>
</feature>
<gene>
    <name evidence="2" type="ORF">DRP53_05110</name>
</gene>
<sequence length="210" mass="23597">MKREVPLAITFITGVLLVVAFFVPHPPLGDLQQRFQIWYSIVAGFTFLLGLDSLVKHHLKKIQHRRSGWGFSVALLISFFTTLILGFYSWFVFSSPYDLRAPFQWLYTSVILPLQATMFALLAFFIASAAYRAFRARNLAASLLLVSAGIVMLGRVPIGKAIWSGLPVISDWIMNYPQMAAKRGILMGTYLGAIAMSLRIILGMERTYLT</sequence>
<reference evidence="2 3" key="1">
    <citation type="submission" date="2018-06" db="EMBL/GenBank/DDBJ databases">
        <title>Extensive metabolic versatility and redundancy in microbially diverse, dynamic hydrothermal sediments.</title>
        <authorList>
            <person name="Dombrowski N."/>
            <person name="Teske A."/>
            <person name="Baker B.J."/>
        </authorList>
    </citation>
    <scope>NUCLEOTIDE SEQUENCE [LARGE SCALE GENOMIC DNA]</scope>
    <source>
        <strain evidence="2">B36_G15</strain>
    </source>
</reference>
<proteinExistence type="predicted"/>
<organism evidence="2 3">
    <name type="scientific">candidate division WOR-3 bacterium</name>
    <dbReference type="NCBI Taxonomy" id="2052148"/>
    <lineage>
        <taxon>Bacteria</taxon>
        <taxon>Bacteria division WOR-3</taxon>
    </lineage>
</organism>
<evidence type="ECO:0000313" key="3">
    <source>
        <dbReference type="Proteomes" id="UP000268469"/>
    </source>
</evidence>
<dbReference type="AlphaFoldDB" id="A0A660SJY4"/>
<protein>
    <submittedName>
        <fullName evidence="2">Uncharacterized protein</fullName>
    </submittedName>
</protein>
<keyword evidence="1" id="KW-0472">Membrane</keyword>
<keyword evidence="1" id="KW-1133">Transmembrane helix</keyword>
<keyword evidence="1" id="KW-0812">Transmembrane</keyword>
<name>A0A660SJY4_UNCW3</name>
<feature type="transmembrane region" description="Helical" evidence="1">
    <location>
        <begin position="37"/>
        <end position="55"/>
    </location>
</feature>
<feature type="transmembrane region" description="Helical" evidence="1">
    <location>
        <begin position="183"/>
        <end position="202"/>
    </location>
</feature>
<dbReference type="EMBL" id="QNBE01000040">
    <property type="protein sequence ID" value="RKX70416.1"/>
    <property type="molecule type" value="Genomic_DNA"/>
</dbReference>
<comment type="caution">
    <text evidence="2">The sequence shown here is derived from an EMBL/GenBank/DDBJ whole genome shotgun (WGS) entry which is preliminary data.</text>
</comment>
<evidence type="ECO:0000313" key="2">
    <source>
        <dbReference type="EMBL" id="RKX70416.1"/>
    </source>
</evidence>
<feature type="transmembrane region" description="Helical" evidence="1">
    <location>
        <begin position="67"/>
        <end position="93"/>
    </location>
</feature>